<reference evidence="2" key="2">
    <citation type="submission" date="2015-03" db="UniProtKB">
        <authorList>
            <consortium name="EnsemblPlants"/>
        </authorList>
    </citation>
    <scope>IDENTIFICATION</scope>
</reference>
<evidence type="ECO:0000256" key="1">
    <source>
        <dbReference type="SAM" id="MobiDB-lite"/>
    </source>
</evidence>
<dbReference type="EnsemblPlants" id="OBART12G06250.1">
    <property type="protein sequence ID" value="OBART12G06250.1"/>
    <property type="gene ID" value="OBART12G06250"/>
</dbReference>
<protein>
    <submittedName>
        <fullName evidence="2">Uncharacterized protein</fullName>
    </submittedName>
</protein>
<dbReference type="PaxDb" id="65489-OBART12G06250.1"/>
<dbReference type="Gramene" id="OBART12G06250.1">
    <property type="protein sequence ID" value="OBART12G06250.1"/>
    <property type="gene ID" value="OBART12G06250"/>
</dbReference>
<name>A0A0D3HSL0_9ORYZ</name>
<organism evidence="2">
    <name type="scientific">Oryza barthii</name>
    <dbReference type="NCBI Taxonomy" id="65489"/>
    <lineage>
        <taxon>Eukaryota</taxon>
        <taxon>Viridiplantae</taxon>
        <taxon>Streptophyta</taxon>
        <taxon>Embryophyta</taxon>
        <taxon>Tracheophyta</taxon>
        <taxon>Spermatophyta</taxon>
        <taxon>Magnoliopsida</taxon>
        <taxon>Liliopsida</taxon>
        <taxon>Poales</taxon>
        <taxon>Poaceae</taxon>
        <taxon>BOP clade</taxon>
        <taxon>Oryzoideae</taxon>
        <taxon>Oryzeae</taxon>
        <taxon>Oryzinae</taxon>
        <taxon>Oryza</taxon>
    </lineage>
</organism>
<dbReference type="Proteomes" id="UP000026960">
    <property type="component" value="Chromosome 12"/>
</dbReference>
<keyword evidence="3" id="KW-1185">Reference proteome</keyword>
<feature type="region of interest" description="Disordered" evidence="1">
    <location>
        <begin position="88"/>
        <end position="112"/>
    </location>
</feature>
<evidence type="ECO:0000313" key="3">
    <source>
        <dbReference type="Proteomes" id="UP000026960"/>
    </source>
</evidence>
<evidence type="ECO:0000313" key="2">
    <source>
        <dbReference type="EnsemblPlants" id="OBART12G06250.1"/>
    </source>
</evidence>
<dbReference type="AlphaFoldDB" id="A0A0D3HSL0"/>
<dbReference type="STRING" id="65489.A0A0D3HSL0"/>
<dbReference type="HOGENOM" id="CLU_2162456_0_0_1"/>
<accession>A0A0D3HSL0</accession>
<reference evidence="2" key="1">
    <citation type="journal article" date="2009" name="Rice">
        <title>De Novo Next Generation Sequencing of Plant Genomes.</title>
        <authorList>
            <person name="Rounsley S."/>
            <person name="Marri P.R."/>
            <person name="Yu Y."/>
            <person name="He R."/>
            <person name="Sisneros N."/>
            <person name="Goicoechea J.L."/>
            <person name="Lee S.J."/>
            <person name="Angelova A."/>
            <person name="Kudrna D."/>
            <person name="Luo M."/>
            <person name="Affourtit J."/>
            <person name="Desany B."/>
            <person name="Knight J."/>
            <person name="Niazi F."/>
            <person name="Egholm M."/>
            <person name="Wing R.A."/>
        </authorList>
    </citation>
    <scope>NUCLEOTIDE SEQUENCE [LARGE SCALE GENOMIC DNA]</scope>
    <source>
        <strain evidence="2">cv. IRGC 105608</strain>
    </source>
</reference>
<proteinExistence type="predicted"/>
<sequence length="112" mass="12145">MMPLAHRLYNFTAVGDADPSLDCNYAAKLTTRCTNHDGILSEIDPCSRMTFVSRANTHRCATYAHARERGSTLRPRLASAACSRRAAASSTALHPTTRPRAAAHLHAPGRCP</sequence>